<dbReference type="EMBL" id="MEVM01000011">
    <property type="protein sequence ID" value="OGC71309.1"/>
    <property type="molecule type" value="Genomic_DNA"/>
</dbReference>
<dbReference type="CDD" id="cd07731">
    <property type="entry name" value="ComA-like_MBL-fold"/>
    <property type="match status" value="1"/>
</dbReference>
<evidence type="ECO:0000313" key="4">
    <source>
        <dbReference type="Proteomes" id="UP000176492"/>
    </source>
</evidence>
<dbReference type="InterPro" id="IPR035681">
    <property type="entry name" value="ComA-like_MBL"/>
</dbReference>
<evidence type="ECO:0000259" key="2">
    <source>
        <dbReference type="SMART" id="SM00849"/>
    </source>
</evidence>
<dbReference type="SMART" id="SM00849">
    <property type="entry name" value="Lactamase_B"/>
    <property type="match status" value="1"/>
</dbReference>
<proteinExistence type="predicted"/>
<evidence type="ECO:0000313" key="3">
    <source>
        <dbReference type="EMBL" id="OGC71309.1"/>
    </source>
</evidence>
<dbReference type="SUPFAM" id="SSF56281">
    <property type="entry name" value="Metallo-hydrolase/oxidoreductase"/>
    <property type="match status" value="1"/>
</dbReference>
<dbReference type="Proteomes" id="UP000176492">
    <property type="component" value="Unassembled WGS sequence"/>
</dbReference>
<name>A0A1F4WPL2_UNCKA</name>
<dbReference type="InterPro" id="IPR052159">
    <property type="entry name" value="Competence_DNA_uptake"/>
</dbReference>
<dbReference type="InterPro" id="IPR001279">
    <property type="entry name" value="Metallo-B-lactamas"/>
</dbReference>
<accession>A0A1F4WPL2</accession>
<protein>
    <recommendedName>
        <fullName evidence="2">Metallo-beta-lactamase domain-containing protein</fullName>
    </recommendedName>
</protein>
<gene>
    <name evidence="3" type="ORF">A3J33_01895</name>
</gene>
<evidence type="ECO:0000256" key="1">
    <source>
        <dbReference type="SAM" id="Phobius"/>
    </source>
</evidence>
<organism evidence="3 4">
    <name type="scientific">candidate division WWE3 bacterium RIFCSPLOWO2_02_FULL_53_10</name>
    <dbReference type="NCBI Taxonomy" id="1802629"/>
    <lineage>
        <taxon>Bacteria</taxon>
        <taxon>Katanobacteria</taxon>
    </lineage>
</organism>
<dbReference type="Pfam" id="PF00753">
    <property type="entry name" value="Lactamase_B"/>
    <property type="match status" value="1"/>
</dbReference>
<keyword evidence="1" id="KW-1133">Transmembrane helix</keyword>
<dbReference type="InterPro" id="IPR036866">
    <property type="entry name" value="RibonucZ/Hydroxyglut_hydro"/>
</dbReference>
<feature type="domain" description="Metallo-beta-lactamase" evidence="2">
    <location>
        <begin position="54"/>
        <end position="245"/>
    </location>
</feature>
<dbReference type="PANTHER" id="PTHR30619">
    <property type="entry name" value="DNA INTERNALIZATION/COMPETENCE PROTEIN COMEC/REC2"/>
    <property type="match status" value="1"/>
</dbReference>
<sequence length="291" mass="32941">MVYLPAFNWRKIEKLILGVLLGTLFLLFWTLEPRFSAYLSGEKGLSIRFYDVGQGDAALIQKGTTQIIIDGGPNDQILTYLGRDLLPWDREIELLILTHPHADHLTGLIPVIERYQIAKILYFPSAYDTRGYQKFQELVKNEGAEVFWGQAGGTFTWGEISLQIIWPSANFQDENKNNESLVMLLDYQDFEALLLGDAEREAQTRLLINEDVELIKVGHHGSSNGSYEPLLRAGRPDLAVISAGARNQYGHPHQQTLSLFAKLGITLLRTDLNGTITVQSDGRDFWYDTER</sequence>
<dbReference type="AlphaFoldDB" id="A0A1F4WPL2"/>
<comment type="caution">
    <text evidence="3">The sequence shown here is derived from an EMBL/GenBank/DDBJ whole genome shotgun (WGS) entry which is preliminary data.</text>
</comment>
<keyword evidence="1" id="KW-0812">Transmembrane</keyword>
<dbReference type="Gene3D" id="3.60.15.10">
    <property type="entry name" value="Ribonuclease Z/Hydroxyacylglutathione hydrolase-like"/>
    <property type="match status" value="1"/>
</dbReference>
<feature type="transmembrane region" description="Helical" evidence="1">
    <location>
        <begin position="12"/>
        <end position="31"/>
    </location>
</feature>
<reference evidence="3 4" key="1">
    <citation type="journal article" date="2016" name="Nat. Commun.">
        <title>Thousands of microbial genomes shed light on interconnected biogeochemical processes in an aquifer system.</title>
        <authorList>
            <person name="Anantharaman K."/>
            <person name="Brown C.T."/>
            <person name="Hug L.A."/>
            <person name="Sharon I."/>
            <person name="Castelle C.J."/>
            <person name="Probst A.J."/>
            <person name="Thomas B.C."/>
            <person name="Singh A."/>
            <person name="Wilkins M.J."/>
            <person name="Karaoz U."/>
            <person name="Brodie E.L."/>
            <person name="Williams K.H."/>
            <person name="Hubbard S.S."/>
            <person name="Banfield J.F."/>
        </authorList>
    </citation>
    <scope>NUCLEOTIDE SEQUENCE [LARGE SCALE GENOMIC DNA]</scope>
</reference>
<dbReference type="PANTHER" id="PTHR30619:SF1">
    <property type="entry name" value="RECOMBINATION PROTEIN 2"/>
    <property type="match status" value="1"/>
</dbReference>
<keyword evidence="1" id="KW-0472">Membrane</keyword>